<comment type="subcellular location">
    <subcellularLocation>
        <location evidence="1">Nucleus</location>
    </subcellularLocation>
</comment>
<dbReference type="PANTHER" id="PTHR23188:SF12">
    <property type="entry name" value="RNA POLYMERASE II-ASSOCIATED FACTOR 1 HOMOLOG"/>
    <property type="match status" value="1"/>
</dbReference>
<evidence type="ECO:0000256" key="2">
    <source>
        <dbReference type="ARBA" id="ARBA00007560"/>
    </source>
</evidence>
<dbReference type="Gene3D" id="3.40.50.300">
    <property type="entry name" value="P-loop containing nucleotide triphosphate hydrolases"/>
    <property type="match status" value="1"/>
</dbReference>
<dbReference type="InterPro" id="IPR027417">
    <property type="entry name" value="P-loop_NTPase"/>
</dbReference>
<proteinExistence type="inferred from homology"/>
<name>A0A2U1MNQ8_ARTAN</name>
<comment type="caution">
    <text evidence="5">The sequence shown here is derived from an EMBL/GenBank/DDBJ whole genome shotgun (WGS) entry which is preliminary data.</text>
</comment>
<dbReference type="EMBL" id="PKPP01004764">
    <property type="protein sequence ID" value="PWA62880.1"/>
    <property type="molecule type" value="Genomic_DNA"/>
</dbReference>
<feature type="region of interest" description="Disordered" evidence="4">
    <location>
        <begin position="419"/>
        <end position="462"/>
    </location>
</feature>
<dbReference type="GO" id="GO:0000993">
    <property type="term" value="F:RNA polymerase II complex binding"/>
    <property type="evidence" value="ECO:0007669"/>
    <property type="project" value="TreeGrafter"/>
</dbReference>
<feature type="compositionally biased region" description="Basic and acidic residues" evidence="4">
    <location>
        <begin position="439"/>
        <end position="456"/>
    </location>
</feature>
<evidence type="ECO:0000256" key="1">
    <source>
        <dbReference type="ARBA" id="ARBA00004123"/>
    </source>
</evidence>
<dbReference type="STRING" id="35608.A0A2U1MNQ8"/>
<dbReference type="OrthoDB" id="10260285at2759"/>
<evidence type="ECO:0000313" key="5">
    <source>
        <dbReference type="EMBL" id="PWA62880.1"/>
    </source>
</evidence>
<sequence>MDLITSILRVSCYWSTCASLDSSDSFLTPSRSPMIGPSNIPTIFDQSRKWREHGVVAHPSLPDSDSKLNWPRLFGTAWYIGHYSDMDNDLEMERHVVHQNRESPALGFAPLEASVLRAYISAARKLSLSVPRELEEYIATAYSSIRQEEAKSNTQPQTQHFKDISCTYEAEEDSVLVTPPDESHLEMKPSVAIIKDIYETLDGSINMTGQKFYRHGVSSQLILVMHKCCVHYLEPDKNIPSPKQHPGFIVRKVYDSISNKLNELLDSGFAEVVKWTVGQVGWNDQFVVATCDGAPTVDSESYNKMDKSVRDAHESQAIMKSFVASTSGSDKPDKFLAYMVPSVGELSKDTYDEDENISYTWVREYHCDVRGEDADDPTNFLVAFGESEARYMRARDGKSSDEVEHFHVPASVTVRQRSRVSVDMKESESYIGSKRSRHHEQMEMEDSYHEQQKDMQDDGDMD</sequence>
<keyword evidence="3" id="KW-0539">Nucleus</keyword>
<dbReference type="AlphaFoldDB" id="A0A2U1MNQ8"/>
<evidence type="ECO:0000256" key="3">
    <source>
        <dbReference type="ARBA" id="ARBA00023242"/>
    </source>
</evidence>
<organism evidence="5 6">
    <name type="scientific">Artemisia annua</name>
    <name type="common">Sweet wormwood</name>
    <dbReference type="NCBI Taxonomy" id="35608"/>
    <lineage>
        <taxon>Eukaryota</taxon>
        <taxon>Viridiplantae</taxon>
        <taxon>Streptophyta</taxon>
        <taxon>Embryophyta</taxon>
        <taxon>Tracheophyta</taxon>
        <taxon>Spermatophyta</taxon>
        <taxon>Magnoliopsida</taxon>
        <taxon>eudicotyledons</taxon>
        <taxon>Gunneridae</taxon>
        <taxon>Pentapetalae</taxon>
        <taxon>asterids</taxon>
        <taxon>campanulids</taxon>
        <taxon>Asterales</taxon>
        <taxon>Asteraceae</taxon>
        <taxon>Asteroideae</taxon>
        <taxon>Anthemideae</taxon>
        <taxon>Artemisiinae</taxon>
        <taxon>Artemisia</taxon>
    </lineage>
</organism>
<comment type="similarity">
    <text evidence="2">Belongs to the PAF1 family.</text>
</comment>
<dbReference type="Proteomes" id="UP000245207">
    <property type="component" value="Unassembled WGS sequence"/>
</dbReference>
<keyword evidence="6" id="KW-1185">Reference proteome</keyword>
<dbReference type="GO" id="GO:0016593">
    <property type="term" value="C:Cdc73/Paf1 complex"/>
    <property type="evidence" value="ECO:0007669"/>
    <property type="project" value="InterPro"/>
</dbReference>
<evidence type="ECO:0000256" key="4">
    <source>
        <dbReference type="SAM" id="MobiDB-lite"/>
    </source>
</evidence>
<evidence type="ECO:0000313" key="6">
    <source>
        <dbReference type="Proteomes" id="UP000245207"/>
    </source>
</evidence>
<reference evidence="5 6" key="1">
    <citation type="journal article" date="2018" name="Mol. Plant">
        <title>The genome of Artemisia annua provides insight into the evolution of Asteraceae family and artemisinin biosynthesis.</title>
        <authorList>
            <person name="Shen Q."/>
            <person name="Zhang L."/>
            <person name="Liao Z."/>
            <person name="Wang S."/>
            <person name="Yan T."/>
            <person name="Shi P."/>
            <person name="Liu M."/>
            <person name="Fu X."/>
            <person name="Pan Q."/>
            <person name="Wang Y."/>
            <person name="Lv Z."/>
            <person name="Lu X."/>
            <person name="Zhang F."/>
            <person name="Jiang W."/>
            <person name="Ma Y."/>
            <person name="Chen M."/>
            <person name="Hao X."/>
            <person name="Li L."/>
            <person name="Tang Y."/>
            <person name="Lv G."/>
            <person name="Zhou Y."/>
            <person name="Sun X."/>
            <person name="Brodelius P.E."/>
            <person name="Rose J.K.C."/>
            <person name="Tang K."/>
        </authorList>
    </citation>
    <scope>NUCLEOTIDE SEQUENCE [LARGE SCALE GENOMIC DNA]</scope>
    <source>
        <strain evidence="6">cv. Huhao1</strain>
        <tissue evidence="5">Leaf</tissue>
    </source>
</reference>
<gene>
    <name evidence="5" type="ORF">CTI12_AA359790</name>
</gene>
<dbReference type="InterPro" id="IPR007133">
    <property type="entry name" value="RNA_pol_II-assoc_Paf1"/>
</dbReference>
<protein>
    <submittedName>
        <fullName evidence="5">RNA polymerase II associated factor Paf1</fullName>
    </submittedName>
</protein>
<dbReference type="PANTHER" id="PTHR23188">
    <property type="entry name" value="RNA POLYMERASE II-ASSOCIATED FACTOR 1 HOMOLOG"/>
    <property type="match status" value="1"/>
</dbReference>
<dbReference type="GO" id="GO:0003682">
    <property type="term" value="F:chromatin binding"/>
    <property type="evidence" value="ECO:0007669"/>
    <property type="project" value="TreeGrafter"/>
</dbReference>
<dbReference type="GO" id="GO:0006368">
    <property type="term" value="P:transcription elongation by RNA polymerase II"/>
    <property type="evidence" value="ECO:0007669"/>
    <property type="project" value="InterPro"/>
</dbReference>
<accession>A0A2U1MNQ8</accession>